<sequence>MVPPNACKILNDWGLDAELHANSSPAAGVGLHRYDQDKFLGLNCWDPEILAEARGGYWQLTHRDLIRMLYELAIKPSEDDSSSLVSVMFGAEVVKIDCETPSVTLRSGEVHTADGILGADGARGVVRRTLMEEEGVSSECEDFSGLWVYSALIPKTLVLENDLGWLREFPFYHTWSAPNRAAKTLAVGKDGDISLVLYTPDGSENSAWTEEAEIKLPDVLGPCLDWTRKLAGLAGPAAGIPIKRYYELESWTSESGRVLAIGDAAHPSTPGSMHSYSISLEDGVFVGKLFSHTRNTERVPEFFRAFQEHRETRCTRIQKGEEEVVRLLTVPEGPEREASEANMCAKQALGSQNVLDGDLANVLDDLRMVFSYDARDDADEYWMSWGRYGSTSESTSIMPLRVERTYEGTGDSNGGINI</sequence>
<proteinExistence type="inferred from homology"/>
<dbReference type="Gene3D" id="3.50.50.60">
    <property type="entry name" value="FAD/NAD(P)-binding domain"/>
    <property type="match status" value="1"/>
</dbReference>
<comment type="caution">
    <text evidence="4">The sequence shown here is derived from an EMBL/GenBank/DDBJ whole genome shotgun (WGS) entry which is preliminary data.</text>
</comment>
<evidence type="ECO:0000256" key="3">
    <source>
        <dbReference type="ARBA" id="ARBA00023033"/>
    </source>
</evidence>
<evidence type="ECO:0000256" key="1">
    <source>
        <dbReference type="ARBA" id="ARBA00007992"/>
    </source>
</evidence>
<keyword evidence="3" id="KW-0503">Monooxygenase</keyword>
<dbReference type="GO" id="GO:0004497">
    <property type="term" value="F:monooxygenase activity"/>
    <property type="evidence" value="ECO:0007669"/>
    <property type="project" value="UniProtKB-KW"/>
</dbReference>
<name>A0AAD7FFP4_9AGAR</name>
<dbReference type="PRINTS" id="PR00420">
    <property type="entry name" value="RNGMNOXGNASE"/>
</dbReference>
<dbReference type="InterPro" id="IPR036188">
    <property type="entry name" value="FAD/NAD-bd_sf"/>
</dbReference>
<evidence type="ECO:0000313" key="5">
    <source>
        <dbReference type="Proteomes" id="UP001221142"/>
    </source>
</evidence>
<evidence type="ECO:0000313" key="4">
    <source>
        <dbReference type="EMBL" id="KAJ7621283.1"/>
    </source>
</evidence>
<comment type="similarity">
    <text evidence="1">Belongs to the paxM FAD-dependent monooxygenase family.</text>
</comment>
<gene>
    <name evidence="4" type="ORF">FB45DRAFT_138959</name>
</gene>
<keyword evidence="2" id="KW-0560">Oxidoreductase</keyword>
<reference evidence="4" key="1">
    <citation type="submission" date="2023-03" db="EMBL/GenBank/DDBJ databases">
        <title>Massive genome expansion in bonnet fungi (Mycena s.s.) driven by repeated elements and novel gene families across ecological guilds.</title>
        <authorList>
            <consortium name="Lawrence Berkeley National Laboratory"/>
            <person name="Harder C.B."/>
            <person name="Miyauchi S."/>
            <person name="Viragh M."/>
            <person name="Kuo A."/>
            <person name="Thoen E."/>
            <person name="Andreopoulos B."/>
            <person name="Lu D."/>
            <person name="Skrede I."/>
            <person name="Drula E."/>
            <person name="Henrissat B."/>
            <person name="Morin E."/>
            <person name="Kohler A."/>
            <person name="Barry K."/>
            <person name="LaButti K."/>
            <person name="Morin E."/>
            <person name="Salamov A."/>
            <person name="Lipzen A."/>
            <person name="Mereny Z."/>
            <person name="Hegedus B."/>
            <person name="Baldrian P."/>
            <person name="Stursova M."/>
            <person name="Weitz H."/>
            <person name="Taylor A."/>
            <person name="Grigoriev I.V."/>
            <person name="Nagy L.G."/>
            <person name="Martin F."/>
            <person name="Kauserud H."/>
        </authorList>
    </citation>
    <scope>NUCLEOTIDE SEQUENCE</scope>
    <source>
        <strain evidence="4">9284</strain>
    </source>
</reference>
<keyword evidence="5" id="KW-1185">Reference proteome</keyword>
<dbReference type="AlphaFoldDB" id="A0AAD7FFP4"/>
<dbReference type="PANTHER" id="PTHR13789:SF306">
    <property type="entry name" value="HYDROXYLASE, PUTATIVE-RELATED"/>
    <property type="match status" value="1"/>
</dbReference>
<organism evidence="4 5">
    <name type="scientific">Roridomyces roridus</name>
    <dbReference type="NCBI Taxonomy" id="1738132"/>
    <lineage>
        <taxon>Eukaryota</taxon>
        <taxon>Fungi</taxon>
        <taxon>Dikarya</taxon>
        <taxon>Basidiomycota</taxon>
        <taxon>Agaricomycotina</taxon>
        <taxon>Agaricomycetes</taxon>
        <taxon>Agaricomycetidae</taxon>
        <taxon>Agaricales</taxon>
        <taxon>Marasmiineae</taxon>
        <taxon>Mycenaceae</taxon>
        <taxon>Roridomyces</taxon>
    </lineage>
</organism>
<accession>A0AAD7FFP4</accession>
<dbReference type="InterPro" id="IPR050493">
    <property type="entry name" value="FAD-dep_Monooxygenase_BioMet"/>
</dbReference>
<dbReference type="PANTHER" id="PTHR13789">
    <property type="entry name" value="MONOOXYGENASE"/>
    <property type="match status" value="1"/>
</dbReference>
<dbReference type="EMBL" id="JARKIF010000016">
    <property type="protein sequence ID" value="KAJ7621283.1"/>
    <property type="molecule type" value="Genomic_DNA"/>
</dbReference>
<dbReference type="SUPFAM" id="SSF51905">
    <property type="entry name" value="FAD/NAD(P)-binding domain"/>
    <property type="match status" value="1"/>
</dbReference>
<protein>
    <recommendedName>
        <fullName evidence="6">FAD-binding domain-containing protein</fullName>
    </recommendedName>
</protein>
<evidence type="ECO:0000256" key="2">
    <source>
        <dbReference type="ARBA" id="ARBA00023002"/>
    </source>
</evidence>
<dbReference type="Proteomes" id="UP001221142">
    <property type="component" value="Unassembled WGS sequence"/>
</dbReference>
<evidence type="ECO:0008006" key="6">
    <source>
        <dbReference type="Google" id="ProtNLM"/>
    </source>
</evidence>